<name>A0A553I5I1_9PEZI</name>
<feature type="region of interest" description="Disordered" evidence="1">
    <location>
        <begin position="107"/>
        <end position="176"/>
    </location>
</feature>
<gene>
    <name evidence="2" type="ORF">FHL15_003793</name>
</gene>
<accession>A0A553I5I1</accession>
<feature type="compositionally biased region" description="Low complexity" evidence="1">
    <location>
        <begin position="130"/>
        <end position="146"/>
    </location>
</feature>
<dbReference type="AlphaFoldDB" id="A0A553I5I1"/>
<sequence>MAQYGQLNDPPSSICLRIDLSYALDADLFVLVPKGEYDSDSDGEGGDWPQERQCRSVNHKVNKWYEKNVARYVDKGWSEWSQSHKKNRAGNEWYRKNVEVLFERGRDCPRERRGNDPGVQAREPAENADSQPPSLSSSISSMQSRGSPDRDAGSSLNLRTREQGHQKDNENEVATKKVFQVMQQVTWSF</sequence>
<evidence type="ECO:0000313" key="3">
    <source>
        <dbReference type="Proteomes" id="UP000319160"/>
    </source>
</evidence>
<evidence type="ECO:0000256" key="1">
    <source>
        <dbReference type="SAM" id="MobiDB-lite"/>
    </source>
</evidence>
<organism evidence="2 3">
    <name type="scientific">Xylaria flabelliformis</name>
    <dbReference type="NCBI Taxonomy" id="2512241"/>
    <lineage>
        <taxon>Eukaryota</taxon>
        <taxon>Fungi</taxon>
        <taxon>Dikarya</taxon>
        <taxon>Ascomycota</taxon>
        <taxon>Pezizomycotina</taxon>
        <taxon>Sordariomycetes</taxon>
        <taxon>Xylariomycetidae</taxon>
        <taxon>Xylariales</taxon>
        <taxon>Xylariaceae</taxon>
        <taxon>Xylaria</taxon>
    </lineage>
</organism>
<dbReference type="OrthoDB" id="10482713at2759"/>
<dbReference type="Proteomes" id="UP000319160">
    <property type="component" value="Unassembled WGS sequence"/>
</dbReference>
<keyword evidence="3" id="KW-1185">Reference proteome</keyword>
<comment type="caution">
    <text evidence="2">The sequence shown here is derived from an EMBL/GenBank/DDBJ whole genome shotgun (WGS) entry which is preliminary data.</text>
</comment>
<dbReference type="EMBL" id="VFLP01000016">
    <property type="protein sequence ID" value="TRX95462.1"/>
    <property type="molecule type" value="Genomic_DNA"/>
</dbReference>
<reference evidence="3" key="1">
    <citation type="submission" date="2019-06" db="EMBL/GenBank/DDBJ databases">
        <title>Draft genome sequence of the griseofulvin-producing fungus Xylaria cubensis strain G536.</title>
        <authorList>
            <person name="Mead M.E."/>
            <person name="Raja H.A."/>
            <person name="Steenwyk J.L."/>
            <person name="Knowles S.L."/>
            <person name="Oberlies N.H."/>
            <person name="Rokas A."/>
        </authorList>
    </citation>
    <scope>NUCLEOTIDE SEQUENCE [LARGE SCALE GENOMIC DNA]</scope>
    <source>
        <strain evidence="3">G536</strain>
    </source>
</reference>
<proteinExistence type="predicted"/>
<evidence type="ECO:0000313" key="2">
    <source>
        <dbReference type="EMBL" id="TRX95462.1"/>
    </source>
</evidence>
<protein>
    <submittedName>
        <fullName evidence="2">Uncharacterized protein</fullName>
    </submittedName>
</protein>
<feature type="compositionally biased region" description="Basic and acidic residues" evidence="1">
    <location>
        <begin position="159"/>
        <end position="175"/>
    </location>
</feature>